<comment type="caution">
    <text evidence="1">The sequence shown here is derived from an EMBL/GenBank/DDBJ whole genome shotgun (WGS) entry which is preliminary data.</text>
</comment>
<organism evidence="1 2">
    <name type="scientific">Candidatus Dojkabacteria bacterium</name>
    <dbReference type="NCBI Taxonomy" id="2099670"/>
    <lineage>
        <taxon>Bacteria</taxon>
        <taxon>Candidatus Dojkabacteria</taxon>
    </lineage>
</organism>
<reference evidence="1" key="1">
    <citation type="submission" date="2020-04" db="EMBL/GenBank/DDBJ databases">
        <authorList>
            <person name="Zhang T."/>
        </authorList>
    </citation>
    <scope>NUCLEOTIDE SEQUENCE</scope>
    <source>
        <strain evidence="1">HKST-UBA11</strain>
    </source>
</reference>
<dbReference type="Proteomes" id="UP000754563">
    <property type="component" value="Unassembled WGS sequence"/>
</dbReference>
<accession>A0A955L7W6</accession>
<name>A0A955L7W6_9BACT</name>
<dbReference type="AlphaFoldDB" id="A0A955L7W6"/>
<protein>
    <submittedName>
        <fullName evidence="1">Uncharacterized protein</fullName>
    </submittedName>
</protein>
<sequence>MFGELPFSPSYFLREDKTPAWLPADNRKEASLNKPGSSPYELARARLFAKMLGPCDQGGCIHAVNAPQNHHLNYLSNLTNTIHCKPEDILQWIIWNIGHGDIACANYRLWADMTLAANPHITDHIPAQKLIKNKGQYQHPSLYYGHGTHFTAANIPEITLTNDRTGLEITWEQITPLPNQKILGTPPLYISLL</sequence>
<dbReference type="EMBL" id="JAGQLH010000008">
    <property type="protein sequence ID" value="MCA9385231.1"/>
    <property type="molecule type" value="Genomic_DNA"/>
</dbReference>
<evidence type="ECO:0000313" key="2">
    <source>
        <dbReference type="Proteomes" id="UP000754563"/>
    </source>
</evidence>
<reference evidence="1" key="2">
    <citation type="journal article" date="2021" name="Microbiome">
        <title>Successional dynamics and alternative stable states in a saline activated sludge microbial community over 9 years.</title>
        <authorList>
            <person name="Wang Y."/>
            <person name="Ye J."/>
            <person name="Ju F."/>
            <person name="Liu L."/>
            <person name="Boyd J.A."/>
            <person name="Deng Y."/>
            <person name="Parks D.H."/>
            <person name="Jiang X."/>
            <person name="Yin X."/>
            <person name="Woodcroft B.J."/>
            <person name="Tyson G.W."/>
            <person name="Hugenholtz P."/>
            <person name="Polz M.F."/>
            <person name="Zhang T."/>
        </authorList>
    </citation>
    <scope>NUCLEOTIDE SEQUENCE</scope>
    <source>
        <strain evidence="1">HKST-UBA11</strain>
    </source>
</reference>
<evidence type="ECO:0000313" key="1">
    <source>
        <dbReference type="EMBL" id="MCA9385231.1"/>
    </source>
</evidence>
<gene>
    <name evidence="1" type="ORF">KC717_01140</name>
</gene>
<proteinExistence type="predicted"/>